<feature type="region of interest" description="Disordered" evidence="3">
    <location>
        <begin position="898"/>
        <end position="918"/>
    </location>
</feature>
<feature type="domain" description="NEAT" evidence="5">
    <location>
        <begin position="98"/>
        <end position="231"/>
    </location>
</feature>
<dbReference type="GO" id="GO:0030313">
    <property type="term" value="C:cell envelope"/>
    <property type="evidence" value="ECO:0007669"/>
    <property type="project" value="UniProtKB-SubCell"/>
</dbReference>
<feature type="region of interest" description="Disordered" evidence="3">
    <location>
        <begin position="47"/>
        <end position="100"/>
    </location>
</feature>
<evidence type="ECO:0000256" key="1">
    <source>
        <dbReference type="ARBA" id="ARBA00004196"/>
    </source>
</evidence>
<dbReference type="SUPFAM" id="SSF158911">
    <property type="entry name" value="NEAT domain-like"/>
    <property type="match status" value="4"/>
</dbReference>
<sequence>MGMAHKGGVIRFEVPKINSKLVFHMYVVPMKCDVTFRVVEDKAVTPEKPIKPDVKPDSKPSNMGKEKPVQDGDSQNKPSKPQEKPVIKPQPKPTEDKKEAKETIVKVKALKAENNEPSMSGTYLGKEAKYTEENGKTYCEVNLLALDWMQNIKIEVDGKKVEHTQKETGAAEVMGMAHKGGVIRFEVPKINSKLVFHMYVVPMKCDVTFRVVEDKAVKPDSKPQEKPSKPEEKPTKPDTKPSNTGKEKTMIYEIASKIEVKAEDKKIINKYIDLDELQKKIDTKVENGKKYVTLKIKGKTDDITIRVNGYVVHQEIIGEKLDKLNRLASGSASGKVNKPEEITFIRFEVPNTEFKKSPRIEIKIHDKELKRDVDVAFNLDTKKEQTDSQKPSEKPAEKPTTKPSTKPNGDTSKPAKPENRPEAKKEVTKNIKVKALKEKSNEPSMAGEYLDKNVVCTEKNGKKYFTITVTRIDWMKNIDISVNGRNVNYDKKESGKTAELTFEVNGENSEVMLHMNVVPMGNARVAFRVVKDETNTKPTTNSKSDKENKVDDKKDEDKKEKDKLKINANEEGKYKVNIDALKKDCDEKSMAGQYLNSTANYEVKNGTKYITLTLNRMDWMKNVTVYVNGDKKKYEEKSIGKNRSEIKFETDGIGAEIKLEMNVVPMGNARVTFRVVPKKSSLELIKKYDDKVDSNKENKDDNKTSNKVENDKDNNKTDNIAKPNSNKENYNKDTTQKPADTNKSSEKVTKESNKNKDGLYEVNIKALKEKSNEPSMAGTYLGDKVKVQIKNGKKYAIVTFNRSDWMKNIDVLVNDKSQKYDVVNVKTNNAGEKTSTIKLEIPSLDSEVKFKMNVEPMGNARVTFRMLMQKDSLKFLEGNEYDPNKAEEYLNNLAIGSKENKNSKSSSHNSSDNNNHNQSTIAEKKLPKTGLPFSGGLVASIGGILSGLGITLMKKNKKRGE</sequence>
<proteinExistence type="predicted"/>
<keyword evidence="4" id="KW-0812">Transmembrane</keyword>
<evidence type="ECO:0000256" key="3">
    <source>
        <dbReference type="SAM" id="MobiDB-lite"/>
    </source>
</evidence>
<dbReference type="PROSITE" id="PS50978">
    <property type="entry name" value="NEAT"/>
    <property type="match status" value="4"/>
</dbReference>
<protein>
    <recommendedName>
        <fullName evidence="5">NEAT domain-containing protein</fullName>
    </recommendedName>
</protein>
<keyword evidence="4" id="KW-0472">Membrane</keyword>
<organism evidence="6 7">
    <name type="scientific">Clostridium novyi A str. 4552</name>
    <dbReference type="NCBI Taxonomy" id="1444289"/>
    <lineage>
        <taxon>Bacteria</taxon>
        <taxon>Bacillati</taxon>
        <taxon>Bacillota</taxon>
        <taxon>Clostridia</taxon>
        <taxon>Eubacteriales</taxon>
        <taxon>Clostridiaceae</taxon>
        <taxon>Clostridium</taxon>
    </lineage>
</organism>
<feature type="compositionally biased region" description="Basic and acidic residues" evidence="3">
    <location>
        <begin position="47"/>
        <end position="70"/>
    </location>
</feature>
<dbReference type="OrthoDB" id="1938400at2"/>
<comment type="subcellular location">
    <subcellularLocation>
        <location evidence="1">Cell envelope</location>
    </subcellularLocation>
</comment>
<feature type="region of interest" description="Disordered" evidence="3">
    <location>
        <begin position="380"/>
        <end position="432"/>
    </location>
</feature>
<evidence type="ECO:0000313" key="6">
    <source>
        <dbReference type="EMBL" id="KGM95679.1"/>
    </source>
</evidence>
<feature type="region of interest" description="Disordered" evidence="3">
    <location>
        <begin position="531"/>
        <end position="564"/>
    </location>
</feature>
<feature type="domain" description="NEAT" evidence="5">
    <location>
        <begin position="424"/>
        <end position="548"/>
    </location>
</feature>
<feature type="compositionally biased region" description="Basic and acidic residues" evidence="3">
    <location>
        <begin position="743"/>
        <end position="754"/>
    </location>
</feature>
<dbReference type="InterPro" id="IPR006635">
    <property type="entry name" value="NEAT_dom"/>
</dbReference>
<keyword evidence="4" id="KW-1133">Transmembrane helix</keyword>
<feature type="domain" description="NEAT" evidence="5">
    <location>
        <begin position="755"/>
        <end position="886"/>
    </location>
</feature>
<dbReference type="EMBL" id="JENJ01000034">
    <property type="protein sequence ID" value="KGM95679.1"/>
    <property type="molecule type" value="Genomic_DNA"/>
</dbReference>
<comment type="caution">
    <text evidence="6">The sequence shown here is derived from an EMBL/GenBank/DDBJ whole genome shotgun (WGS) entry which is preliminary data.</text>
</comment>
<name>A0A0A0I2R5_CLONO</name>
<feature type="transmembrane region" description="Helical" evidence="4">
    <location>
        <begin position="933"/>
        <end position="953"/>
    </location>
</feature>
<accession>A0A0A0I2R5</accession>
<evidence type="ECO:0000259" key="5">
    <source>
        <dbReference type="PROSITE" id="PS50978"/>
    </source>
</evidence>
<reference evidence="6 7" key="1">
    <citation type="submission" date="2014-01" db="EMBL/GenBank/DDBJ databases">
        <title>Plasmidome dynamics in the species complex Clostridium novyi sensu lato converts strains of independent lineages into distinctly different pathogens.</title>
        <authorList>
            <person name="Skarin H."/>
            <person name="Segerman B."/>
        </authorList>
    </citation>
    <scope>NUCLEOTIDE SEQUENCE [LARGE SCALE GENOMIC DNA]</scope>
    <source>
        <strain evidence="6 7">4552</strain>
    </source>
</reference>
<dbReference type="AlphaFoldDB" id="A0A0A0I2R5"/>
<dbReference type="Gene3D" id="2.60.40.1850">
    <property type="match status" value="6"/>
</dbReference>
<feature type="compositionally biased region" description="Basic and acidic residues" evidence="3">
    <location>
        <begin position="413"/>
        <end position="432"/>
    </location>
</feature>
<dbReference type="InterPro" id="IPR037250">
    <property type="entry name" value="NEAT_dom_sf"/>
</dbReference>
<feature type="region of interest" description="Disordered" evidence="3">
    <location>
        <begin position="216"/>
        <end position="248"/>
    </location>
</feature>
<dbReference type="Proteomes" id="UP000030012">
    <property type="component" value="Unassembled WGS sequence"/>
</dbReference>
<evidence type="ECO:0000313" key="7">
    <source>
        <dbReference type="Proteomes" id="UP000030012"/>
    </source>
</evidence>
<keyword evidence="2" id="KW-0732">Signal</keyword>
<gene>
    <name evidence="6" type="ORF">Z968_08460</name>
</gene>
<feature type="compositionally biased region" description="Basic and acidic residues" evidence="3">
    <location>
        <begin position="693"/>
        <end position="716"/>
    </location>
</feature>
<feature type="compositionally biased region" description="Low complexity" evidence="3">
    <location>
        <begin position="903"/>
        <end position="917"/>
    </location>
</feature>
<feature type="domain" description="NEAT" evidence="5">
    <location>
        <begin position="569"/>
        <end position="695"/>
    </location>
</feature>
<feature type="compositionally biased region" description="Basic and acidic residues" evidence="3">
    <location>
        <begin position="380"/>
        <end position="400"/>
    </location>
</feature>
<dbReference type="Pfam" id="PF05031">
    <property type="entry name" value="NEAT"/>
    <property type="match status" value="4"/>
</dbReference>
<feature type="compositionally biased region" description="Basic and acidic residues" evidence="3">
    <location>
        <begin position="543"/>
        <end position="564"/>
    </location>
</feature>
<feature type="compositionally biased region" description="Polar residues" evidence="3">
    <location>
        <begin position="401"/>
        <end position="411"/>
    </location>
</feature>
<evidence type="ECO:0000256" key="2">
    <source>
        <dbReference type="ARBA" id="ARBA00022729"/>
    </source>
</evidence>
<feature type="region of interest" description="Disordered" evidence="3">
    <location>
        <begin position="693"/>
        <end position="754"/>
    </location>
</feature>
<dbReference type="CDD" id="cd06920">
    <property type="entry name" value="NEAT"/>
    <property type="match status" value="4"/>
</dbReference>
<dbReference type="SMART" id="SM00725">
    <property type="entry name" value="NEAT"/>
    <property type="match status" value="4"/>
</dbReference>
<evidence type="ECO:0000256" key="4">
    <source>
        <dbReference type="SAM" id="Phobius"/>
    </source>
</evidence>